<organism evidence="1">
    <name type="scientific">Brassica oleracea</name>
    <name type="common">Wild cabbage</name>
    <dbReference type="NCBI Taxonomy" id="3712"/>
    <lineage>
        <taxon>Eukaryota</taxon>
        <taxon>Viridiplantae</taxon>
        <taxon>Streptophyta</taxon>
        <taxon>Embryophyta</taxon>
        <taxon>Tracheophyta</taxon>
        <taxon>Spermatophyta</taxon>
        <taxon>Magnoliopsida</taxon>
        <taxon>eudicotyledons</taxon>
        <taxon>Gunneridae</taxon>
        <taxon>Pentapetalae</taxon>
        <taxon>rosids</taxon>
        <taxon>malvids</taxon>
        <taxon>Brassicales</taxon>
        <taxon>Brassicaceae</taxon>
        <taxon>Brassiceae</taxon>
        <taxon>Brassica</taxon>
    </lineage>
</organism>
<dbReference type="EMBL" id="LR031876">
    <property type="protein sequence ID" value="VDD38620.1"/>
    <property type="molecule type" value="Genomic_DNA"/>
</dbReference>
<name>A0A3P6EG78_BRAOL</name>
<sequence length="51" mass="5686">MMIIHSLFVTVKRQLAASIALYAKAKQIQRPGSTPVMTVESLYMFSVCLVI</sequence>
<proteinExistence type="predicted"/>
<dbReference type="AlphaFoldDB" id="A0A3P6EG78"/>
<reference evidence="1" key="1">
    <citation type="submission" date="2018-11" db="EMBL/GenBank/DDBJ databases">
        <authorList>
            <consortium name="Genoscope - CEA"/>
            <person name="William W."/>
        </authorList>
    </citation>
    <scope>NUCLEOTIDE SEQUENCE</scope>
</reference>
<gene>
    <name evidence="1" type="ORF">BOLC7T44180H</name>
</gene>
<evidence type="ECO:0000313" key="1">
    <source>
        <dbReference type="EMBL" id="VDD38620.1"/>
    </source>
</evidence>
<protein>
    <submittedName>
        <fullName evidence="1">Uncharacterized protein</fullName>
    </submittedName>
</protein>
<accession>A0A3P6EG78</accession>